<evidence type="ECO:0000313" key="2">
    <source>
        <dbReference type="Proteomes" id="UP001597180"/>
    </source>
</evidence>
<dbReference type="Proteomes" id="UP001597180">
    <property type="component" value="Unassembled WGS sequence"/>
</dbReference>
<protein>
    <submittedName>
        <fullName evidence="1">Uncharacterized protein</fullName>
    </submittedName>
</protein>
<dbReference type="EMBL" id="JBHTLU010000012">
    <property type="protein sequence ID" value="MFD1219468.1"/>
    <property type="molecule type" value="Genomic_DNA"/>
</dbReference>
<dbReference type="Gene3D" id="2.10.10.90">
    <property type="match status" value="1"/>
</dbReference>
<dbReference type="RefSeq" id="WP_345595424.1">
    <property type="nucleotide sequence ID" value="NZ_BAABJG010000063.1"/>
</dbReference>
<comment type="caution">
    <text evidence="1">The sequence shown here is derived from an EMBL/GenBank/DDBJ whole genome shotgun (WGS) entry which is preliminary data.</text>
</comment>
<reference evidence="2" key="1">
    <citation type="journal article" date="2019" name="Int. J. Syst. Evol. Microbiol.">
        <title>The Global Catalogue of Microorganisms (GCM) 10K type strain sequencing project: providing services to taxonomists for standard genome sequencing and annotation.</title>
        <authorList>
            <consortium name="The Broad Institute Genomics Platform"/>
            <consortium name="The Broad Institute Genome Sequencing Center for Infectious Disease"/>
            <person name="Wu L."/>
            <person name="Ma J."/>
        </authorList>
    </citation>
    <scope>NUCLEOTIDE SEQUENCE [LARGE SCALE GENOMIC DNA]</scope>
    <source>
        <strain evidence="2">CCUG 53270</strain>
    </source>
</reference>
<gene>
    <name evidence="1" type="ORF">ACFQ4B_05020</name>
</gene>
<name>A0ABW3UEW5_9BACL</name>
<organism evidence="1 2">
    <name type="scientific">Paenibacillus vulneris</name>
    <dbReference type="NCBI Taxonomy" id="1133364"/>
    <lineage>
        <taxon>Bacteria</taxon>
        <taxon>Bacillati</taxon>
        <taxon>Bacillota</taxon>
        <taxon>Bacilli</taxon>
        <taxon>Bacillales</taxon>
        <taxon>Paenibacillaceae</taxon>
        <taxon>Paenibacillus</taxon>
    </lineage>
</organism>
<keyword evidence="2" id="KW-1185">Reference proteome</keyword>
<accession>A0ABW3UEW5</accession>
<evidence type="ECO:0000313" key="1">
    <source>
        <dbReference type="EMBL" id="MFD1219468.1"/>
    </source>
</evidence>
<sequence>MSTITSKLQLTVPSLEDEVHQTIQDLANNFQKIDTLAENYAHDFPTSGYYRLGNKVWNNNPQSGNYVGWVNTREGQAAPVWKTLTTYVVGDYVFPMNNNGHYYECIQAGRSGVTEPSFSTVAGDIISDTRNGETWKASRLYQLNDIVFPFVDNNRFYVCATSGVSASTEPSWSLTDGGITSDGSVIWKGYRITKWQTKGTSCHFKPFGKIE</sequence>
<proteinExistence type="predicted"/>